<evidence type="ECO:0000313" key="3">
    <source>
        <dbReference type="EMBL" id="WAR08669.1"/>
    </source>
</evidence>
<dbReference type="SMART" id="SM00386">
    <property type="entry name" value="HAT"/>
    <property type="match status" value="2"/>
</dbReference>
<sequence length="845" mass="94129">MNDSAKEEGELSDDEEGQLASIRQEEEENLQKTANKTGTDQTADSNMAGVELPERPGGDNYEEVEMDIDSEPSSPAIFNDDNQIPSFSASSESEALSSSKEESPVKPICTSATDTNLEEEAMLRALLIKSLENRKKQKLISNLSKSEAAPQKERTVRSASPLPATSIPVYQPRMTKSHSHLNLADSSDEDEEVAPPPPVNNFLGGLDSFLKEARKSTEVSPKVPKNSRTEAAAKRIVLEETARMVKDRLLRRKTEYEVLQKDIQEKKVEISLLDTHVALHKGVQSNPSSGSVSPVKRQVIPPTANIKPLPKKIELPVDSDQCANDGEDEKVRGARRRSLLEVNPSPTPKIDPPSLANTSGSRTGGLKDVVEKSEKDDVQIPEGKSLARILKLQKQRVDEALKMFCQQCSLKNEDNQLKAISAKVPQLAQLEAYRSAIKPGTDEGPPITCNYRSPLLHFRSYRNAEDRLREGLSVLARGLEANPSCSDLWMDYLNLYSRLTDTCDYVHWARLATQHAPSFKTWWKVSAGDEELSHHLLETMVLRSQLAVGTGHLEKAIDFMRGYFVKSEGVPPRQDKLAVSDRAVLWLTLEEVVGHCRGLLQQDQSLVLVWLTVANLYANNQDLDAAKQVFRDAMEVNPHSAYLFNCAAEFALNQDESFALECLEACPKGYFTPTPSALDPLTLYSLLLEKRGPLSEVEEMYEVALGDVVGAEQVAAVWKGYLFFKCRQLIKGPCGPIEQRRLNWLLHRCIQTTPVRMPGNEFINTTEITIPDRATVQTSLAEEPFVVGAVEKCIICLVLINILPSYQDCMVIFSFIFTCHLRLFYNLILLDNSVKCLLTPWGGIQ</sequence>
<organism evidence="3 4">
    <name type="scientific">Mya arenaria</name>
    <name type="common">Soft-shell clam</name>
    <dbReference type="NCBI Taxonomy" id="6604"/>
    <lineage>
        <taxon>Eukaryota</taxon>
        <taxon>Metazoa</taxon>
        <taxon>Spiralia</taxon>
        <taxon>Lophotrochozoa</taxon>
        <taxon>Mollusca</taxon>
        <taxon>Bivalvia</taxon>
        <taxon>Autobranchia</taxon>
        <taxon>Heteroconchia</taxon>
        <taxon>Euheterodonta</taxon>
        <taxon>Imparidentia</taxon>
        <taxon>Neoheterodontei</taxon>
        <taxon>Myida</taxon>
        <taxon>Myoidea</taxon>
        <taxon>Myidae</taxon>
        <taxon>Mya</taxon>
    </lineage>
</organism>
<dbReference type="PANTHER" id="PTHR21563">
    <property type="entry name" value="ZINC FINGER C3H1 DOMAIN-CONTAINING PROTEIN"/>
    <property type="match status" value="1"/>
</dbReference>
<gene>
    <name evidence="3" type="ORF">MAR_018627</name>
</gene>
<evidence type="ECO:0000313" key="4">
    <source>
        <dbReference type="Proteomes" id="UP001164746"/>
    </source>
</evidence>
<feature type="compositionally biased region" description="Basic and acidic residues" evidence="2">
    <location>
        <begin position="368"/>
        <end position="377"/>
    </location>
</feature>
<dbReference type="InterPro" id="IPR039278">
    <property type="entry name" value="Red1"/>
</dbReference>
<keyword evidence="4" id="KW-1185">Reference proteome</keyword>
<feature type="compositionally biased region" description="Low complexity" evidence="2">
    <location>
        <begin position="86"/>
        <end position="98"/>
    </location>
</feature>
<reference evidence="3" key="1">
    <citation type="submission" date="2022-11" db="EMBL/GenBank/DDBJ databases">
        <title>Centuries of genome instability and evolution in soft-shell clam transmissible cancer (bioRxiv).</title>
        <authorList>
            <person name="Hart S.F.M."/>
            <person name="Yonemitsu M.A."/>
            <person name="Giersch R.M."/>
            <person name="Beal B.F."/>
            <person name="Arriagada G."/>
            <person name="Davis B.W."/>
            <person name="Ostrander E.A."/>
            <person name="Goff S.P."/>
            <person name="Metzger M.J."/>
        </authorList>
    </citation>
    <scope>NUCLEOTIDE SEQUENCE</scope>
    <source>
        <strain evidence="3">MELC-2E11</strain>
        <tissue evidence="3">Siphon/mantle</tissue>
    </source>
</reference>
<dbReference type="InterPro" id="IPR003107">
    <property type="entry name" value="HAT"/>
</dbReference>
<dbReference type="InterPro" id="IPR019734">
    <property type="entry name" value="TPR_rpt"/>
</dbReference>
<dbReference type="EMBL" id="CP111017">
    <property type="protein sequence ID" value="WAR08669.1"/>
    <property type="molecule type" value="Genomic_DNA"/>
</dbReference>
<dbReference type="InterPro" id="IPR011990">
    <property type="entry name" value="TPR-like_helical_dom_sf"/>
</dbReference>
<feature type="compositionally biased region" description="Acidic residues" evidence="2">
    <location>
        <begin position="60"/>
        <end position="70"/>
    </location>
</feature>
<dbReference type="PANTHER" id="PTHR21563:SF3">
    <property type="entry name" value="ZINC FINGER C3H1 DOMAIN-CONTAINING PROTEIN"/>
    <property type="match status" value="1"/>
</dbReference>
<accession>A0ABY7EHN6</accession>
<dbReference type="Proteomes" id="UP001164746">
    <property type="component" value="Chromosome 6"/>
</dbReference>
<evidence type="ECO:0000256" key="1">
    <source>
        <dbReference type="PROSITE-ProRule" id="PRU00339"/>
    </source>
</evidence>
<proteinExistence type="predicted"/>
<dbReference type="Pfam" id="PF13181">
    <property type="entry name" value="TPR_8"/>
    <property type="match status" value="1"/>
</dbReference>
<feature type="region of interest" description="Disordered" evidence="2">
    <location>
        <begin position="139"/>
        <end position="196"/>
    </location>
</feature>
<protein>
    <submittedName>
        <fullName evidence="3">Uncharacterized protein</fullName>
    </submittedName>
</protein>
<dbReference type="PROSITE" id="PS50005">
    <property type="entry name" value="TPR"/>
    <property type="match status" value="1"/>
</dbReference>
<evidence type="ECO:0000256" key="2">
    <source>
        <dbReference type="SAM" id="MobiDB-lite"/>
    </source>
</evidence>
<keyword evidence="1" id="KW-0802">TPR repeat</keyword>
<feature type="repeat" description="TPR" evidence="1">
    <location>
        <begin position="607"/>
        <end position="640"/>
    </location>
</feature>
<dbReference type="Gene3D" id="1.25.40.10">
    <property type="entry name" value="Tetratricopeptide repeat domain"/>
    <property type="match status" value="1"/>
</dbReference>
<dbReference type="SUPFAM" id="SSF48452">
    <property type="entry name" value="TPR-like"/>
    <property type="match status" value="2"/>
</dbReference>
<feature type="region of interest" description="Disordered" evidence="2">
    <location>
        <begin position="1"/>
        <end position="112"/>
    </location>
</feature>
<feature type="compositionally biased region" description="Polar residues" evidence="2">
    <location>
        <begin position="31"/>
        <end position="45"/>
    </location>
</feature>
<name>A0ABY7EHN6_MYAAR</name>
<feature type="region of interest" description="Disordered" evidence="2">
    <location>
        <begin position="317"/>
        <end position="377"/>
    </location>
</feature>